<name>A0A8S5TUB0_9CAUD</name>
<proteinExistence type="predicted"/>
<organism evidence="1">
    <name type="scientific">Siphoviridae sp. ctWT735</name>
    <dbReference type="NCBI Taxonomy" id="2825538"/>
    <lineage>
        <taxon>Viruses</taxon>
        <taxon>Duplodnaviria</taxon>
        <taxon>Heunggongvirae</taxon>
        <taxon>Uroviricota</taxon>
        <taxon>Caudoviricetes</taxon>
    </lineage>
</organism>
<protein>
    <submittedName>
        <fullName evidence="1">Uncharacterized protein</fullName>
    </submittedName>
</protein>
<accession>A0A8S5TUB0</accession>
<reference evidence="1" key="1">
    <citation type="journal article" date="2021" name="Proc. Natl. Acad. Sci. U.S.A.">
        <title>A Catalog of Tens of Thousands of Viruses from Human Metagenomes Reveals Hidden Associations with Chronic Diseases.</title>
        <authorList>
            <person name="Tisza M.J."/>
            <person name="Buck C.B."/>
        </authorList>
    </citation>
    <scope>NUCLEOTIDE SEQUENCE</scope>
    <source>
        <strain evidence="1">CtWT735</strain>
    </source>
</reference>
<dbReference type="EMBL" id="BK015930">
    <property type="protein sequence ID" value="DAF85788.1"/>
    <property type="molecule type" value="Genomic_DNA"/>
</dbReference>
<evidence type="ECO:0000313" key="1">
    <source>
        <dbReference type="EMBL" id="DAF85788.1"/>
    </source>
</evidence>
<sequence>MSKTKRYFEEVLDEIMSTFSGQELVDKLRATFGWDDYEINNMLIEYEGR</sequence>